<dbReference type="GO" id="GO:0008270">
    <property type="term" value="F:zinc ion binding"/>
    <property type="evidence" value="ECO:0007669"/>
    <property type="project" value="UniProtKB-KW"/>
</dbReference>
<evidence type="ECO:0000256" key="4">
    <source>
        <dbReference type="PROSITE-ProRule" id="PRU00175"/>
    </source>
</evidence>
<dbReference type="Pfam" id="PF13639">
    <property type="entry name" value="zf-RING_2"/>
    <property type="match status" value="1"/>
</dbReference>
<keyword evidence="2 4" id="KW-0863">Zinc-finger</keyword>
<protein>
    <recommendedName>
        <fullName evidence="6">RING-type domain-containing protein</fullName>
    </recommendedName>
</protein>
<gene>
    <name evidence="7" type="ORF">L596_027073</name>
</gene>
<dbReference type="InterPro" id="IPR013083">
    <property type="entry name" value="Znf_RING/FYVE/PHD"/>
</dbReference>
<dbReference type="SMART" id="SM00184">
    <property type="entry name" value="RING"/>
    <property type="match status" value="1"/>
</dbReference>
<dbReference type="OrthoDB" id="446759at2759"/>
<reference evidence="7 8" key="1">
    <citation type="journal article" date="2015" name="Genome Biol.">
        <title>Comparative genomics of Steinernema reveals deeply conserved gene regulatory networks.</title>
        <authorList>
            <person name="Dillman A.R."/>
            <person name="Macchietto M."/>
            <person name="Porter C.F."/>
            <person name="Rogers A."/>
            <person name="Williams B."/>
            <person name="Antoshechkin I."/>
            <person name="Lee M.M."/>
            <person name="Goodwin Z."/>
            <person name="Lu X."/>
            <person name="Lewis E.E."/>
            <person name="Goodrich-Blair H."/>
            <person name="Stock S.P."/>
            <person name="Adams B.J."/>
            <person name="Sternberg P.W."/>
            <person name="Mortazavi A."/>
        </authorList>
    </citation>
    <scope>NUCLEOTIDE SEQUENCE [LARGE SCALE GENOMIC DNA]</scope>
    <source>
        <strain evidence="7 8">ALL</strain>
    </source>
</reference>
<reference evidence="7 8" key="2">
    <citation type="journal article" date="2019" name="G3 (Bethesda)">
        <title>Hybrid Assembly of the Genome of the Entomopathogenic Nematode Steinernema carpocapsae Identifies the X-Chromosome.</title>
        <authorList>
            <person name="Serra L."/>
            <person name="Macchietto M."/>
            <person name="Macias-Munoz A."/>
            <person name="McGill C.J."/>
            <person name="Rodriguez I.M."/>
            <person name="Rodriguez B."/>
            <person name="Murad R."/>
            <person name="Mortazavi A."/>
        </authorList>
    </citation>
    <scope>NUCLEOTIDE SEQUENCE [LARGE SCALE GENOMIC DNA]</scope>
    <source>
        <strain evidence="7 8">ALL</strain>
    </source>
</reference>
<feature type="compositionally biased region" description="Low complexity" evidence="5">
    <location>
        <begin position="159"/>
        <end position="193"/>
    </location>
</feature>
<dbReference type="InterPro" id="IPR001841">
    <property type="entry name" value="Znf_RING"/>
</dbReference>
<feature type="region of interest" description="Disordered" evidence="5">
    <location>
        <begin position="155"/>
        <end position="200"/>
    </location>
</feature>
<feature type="region of interest" description="Disordered" evidence="5">
    <location>
        <begin position="116"/>
        <end position="143"/>
    </location>
</feature>
<evidence type="ECO:0000259" key="6">
    <source>
        <dbReference type="PROSITE" id="PS50089"/>
    </source>
</evidence>
<keyword evidence="8" id="KW-1185">Reference proteome</keyword>
<feature type="compositionally biased region" description="Low complexity" evidence="5">
    <location>
        <begin position="119"/>
        <end position="141"/>
    </location>
</feature>
<dbReference type="EMBL" id="AZBU02000010">
    <property type="protein sequence ID" value="TKR63217.1"/>
    <property type="molecule type" value="Genomic_DNA"/>
</dbReference>
<proteinExistence type="predicted"/>
<evidence type="ECO:0000313" key="8">
    <source>
        <dbReference type="Proteomes" id="UP000298663"/>
    </source>
</evidence>
<feature type="domain" description="RING-type" evidence="6">
    <location>
        <begin position="348"/>
        <end position="389"/>
    </location>
</feature>
<dbReference type="InterPro" id="IPR051834">
    <property type="entry name" value="RING_finger_E3_ligase"/>
</dbReference>
<evidence type="ECO:0000256" key="1">
    <source>
        <dbReference type="ARBA" id="ARBA00022723"/>
    </source>
</evidence>
<dbReference type="GO" id="GO:0005634">
    <property type="term" value="C:nucleus"/>
    <property type="evidence" value="ECO:0007669"/>
    <property type="project" value="TreeGrafter"/>
</dbReference>
<organism evidence="7 8">
    <name type="scientific">Steinernema carpocapsae</name>
    <name type="common">Entomopathogenic nematode</name>
    <dbReference type="NCBI Taxonomy" id="34508"/>
    <lineage>
        <taxon>Eukaryota</taxon>
        <taxon>Metazoa</taxon>
        <taxon>Ecdysozoa</taxon>
        <taxon>Nematoda</taxon>
        <taxon>Chromadorea</taxon>
        <taxon>Rhabditida</taxon>
        <taxon>Tylenchina</taxon>
        <taxon>Panagrolaimomorpha</taxon>
        <taxon>Strongyloidoidea</taxon>
        <taxon>Steinernematidae</taxon>
        <taxon>Steinernema</taxon>
    </lineage>
</organism>
<keyword evidence="1" id="KW-0479">Metal-binding</keyword>
<feature type="region of interest" description="Disordered" evidence="5">
    <location>
        <begin position="227"/>
        <end position="266"/>
    </location>
</feature>
<evidence type="ECO:0000256" key="2">
    <source>
        <dbReference type="ARBA" id="ARBA00022771"/>
    </source>
</evidence>
<sequence>MEDQSAPTAAAPRVDYFCHQCNRQFHSGGEVDACTNCQGGFIERIRRPHELPAQYVPAGLAEFIASRMNPVPSTSEGQAQQGQAAPTNAPNAAPLQDAVQPDAQRFIESILNVLGRGHQQQQQAGAAQQQNPQDPNNPEQPRGLVFRVEDPQGFATFFGGRAAPQQGQPGQQQQQPGQQQQPDGAQPAQAQGQGNAGMEIPLPDILGQILRRAGNPHIEVHIGGVRQQPMDAESADPPVAAGVPGAAPAAAAAPAGAGQHPNARLSARERYQRRQQMRAPGAGFSITLDGEGGFAPDQVVAIMEQFMGGVLPEDIERPAGVPGGRIADVDIARLPMVTVDATQCDKQCTTCMDNLKEGDEVGRLDCGHMFHRDCIVPWLQTRNTCPVCRAAINPSTWIVKQLEQNDVDLD</sequence>
<comment type="caution">
    <text evidence="7">The sequence shown here is derived from an EMBL/GenBank/DDBJ whole genome shotgun (WGS) entry which is preliminary data.</text>
</comment>
<dbReference type="PROSITE" id="PS50089">
    <property type="entry name" value="ZF_RING_2"/>
    <property type="match status" value="1"/>
</dbReference>
<dbReference type="SUPFAM" id="SSF57850">
    <property type="entry name" value="RING/U-box"/>
    <property type="match status" value="1"/>
</dbReference>
<dbReference type="AlphaFoldDB" id="A0A4U5M3B8"/>
<feature type="compositionally biased region" description="Low complexity" evidence="5">
    <location>
        <begin position="237"/>
        <end position="258"/>
    </location>
</feature>
<dbReference type="Proteomes" id="UP000298663">
    <property type="component" value="Unassembled WGS sequence"/>
</dbReference>
<evidence type="ECO:0000256" key="3">
    <source>
        <dbReference type="ARBA" id="ARBA00022833"/>
    </source>
</evidence>
<dbReference type="STRING" id="34508.A0A4U5M3B8"/>
<dbReference type="CDD" id="cd16454">
    <property type="entry name" value="RING-H2_PA-TM-RING"/>
    <property type="match status" value="1"/>
</dbReference>
<dbReference type="PANTHER" id="PTHR45931">
    <property type="entry name" value="SI:CH211-59O9.10"/>
    <property type="match status" value="1"/>
</dbReference>
<dbReference type="GO" id="GO:0006511">
    <property type="term" value="P:ubiquitin-dependent protein catabolic process"/>
    <property type="evidence" value="ECO:0007669"/>
    <property type="project" value="TreeGrafter"/>
</dbReference>
<name>A0A4U5M3B8_STECR</name>
<feature type="compositionally biased region" description="Low complexity" evidence="5">
    <location>
        <begin position="77"/>
        <end position="94"/>
    </location>
</feature>
<accession>A0A4U5M3B8</accession>
<dbReference type="PANTHER" id="PTHR45931:SF3">
    <property type="entry name" value="RING ZINC FINGER-CONTAINING PROTEIN"/>
    <property type="match status" value="1"/>
</dbReference>
<evidence type="ECO:0000256" key="5">
    <source>
        <dbReference type="SAM" id="MobiDB-lite"/>
    </source>
</evidence>
<feature type="region of interest" description="Disordered" evidence="5">
    <location>
        <begin position="70"/>
        <end position="94"/>
    </location>
</feature>
<keyword evidence="3" id="KW-0862">Zinc</keyword>
<dbReference type="Gene3D" id="3.30.40.10">
    <property type="entry name" value="Zinc/RING finger domain, C3HC4 (zinc finger)"/>
    <property type="match status" value="1"/>
</dbReference>
<evidence type="ECO:0000313" key="7">
    <source>
        <dbReference type="EMBL" id="TKR63217.1"/>
    </source>
</evidence>
<dbReference type="GO" id="GO:0061630">
    <property type="term" value="F:ubiquitin protein ligase activity"/>
    <property type="evidence" value="ECO:0007669"/>
    <property type="project" value="TreeGrafter"/>
</dbReference>